<evidence type="ECO:0000313" key="7">
    <source>
        <dbReference type="EMBL" id="ANS80632.1"/>
    </source>
</evidence>
<protein>
    <recommendedName>
        <fullName evidence="5">Phosphoenolpyruvate guanylyltransferase</fullName>
        <shortName evidence="5">PEP guanylyltransferase</shortName>
        <ecNumber evidence="5">2.7.7.105</ecNumber>
    </recommendedName>
</protein>
<dbReference type="HAMAP" id="MF_02114">
    <property type="entry name" value="CofC"/>
    <property type="match status" value="1"/>
</dbReference>
<dbReference type="Proteomes" id="UP000092482">
    <property type="component" value="Chromosome"/>
</dbReference>
<evidence type="ECO:0000313" key="8">
    <source>
        <dbReference type="Proteomes" id="UP000092482"/>
    </source>
</evidence>
<organism evidence="7 8">
    <name type="scientific">Serinicoccus hydrothermalis</name>
    <dbReference type="NCBI Taxonomy" id="1758689"/>
    <lineage>
        <taxon>Bacteria</taxon>
        <taxon>Bacillati</taxon>
        <taxon>Actinomycetota</taxon>
        <taxon>Actinomycetes</taxon>
        <taxon>Micrococcales</taxon>
        <taxon>Ornithinimicrobiaceae</taxon>
        <taxon>Serinicoccus</taxon>
    </lineage>
</organism>
<dbReference type="InterPro" id="IPR002835">
    <property type="entry name" value="CofC"/>
</dbReference>
<feature type="domain" description="MobA-like NTP transferase" evidence="6">
    <location>
        <begin position="54"/>
        <end position="165"/>
    </location>
</feature>
<dbReference type="RefSeq" id="WP_237141396.1">
    <property type="nucleotide sequence ID" value="NZ_CP014989.1"/>
</dbReference>
<keyword evidence="1 5" id="KW-0808">Transferase</keyword>
<dbReference type="GO" id="GO:0043814">
    <property type="term" value="F:phospholactate guanylyltransferase activity"/>
    <property type="evidence" value="ECO:0007669"/>
    <property type="project" value="InterPro"/>
</dbReference>
<dbReference type="InterPro" id="IPR025877">
    <property type="entry name" value="MobA-like_NTP_Trfase"/>
</dbReference>
<sequence length="225" mass="23502">MREQTGPDRAVQGWRLVLPVQRAERAKTRLLAPDGVSRPELARAIALDTLDAVCRALPPERVTVVTDDAGAAGRARELGAVVVPDPGAGLDAAIGRGLEDAARRAGALEGADGDLPGGGWAVLLGDLPALRPEDLRAALARCGEHERAVVPDAEGQGTVLLTSTRGIPRPQFGAGSAARHAVDATLLELDLPRLRRDVDRVEDLREALRLGVGARTRALLGSTAA</sequence>
<comment type="similarity">
    <text evidence="5">Belongs to the CofC family.</text>
</comment>
<name>A0A1B1NGT3_9MICO</name>
<dbReference type="PANTHER" id="PTHR40392:SF1">
    <property type="entry name" value="2-PHOSPHO-L-LACTATE GUANYLYLTRANSFERASE"/>
    <property type="match status" value="1"/>
</dbReference>
<comment type="catalytic activity">
    <reaction evidence="5">
        <text>phosphoenolpyruvate + GTP + H(+) = enolpyruvoyl-2-diphospho-5'-guanosine + diphosphate</text>
        <dbReference type="Rhea" id="RHEA:30519"/>
        <dbReference type="ChEBI" id="CHEBI:15378"/>
        <dbReference type="ChEBI" id="CHEBI:33019"/>
        <dbReference type="ChEBI" id="CHEBI:37565"/>
        <dbReference type="ChEBI" id="CHEBI:58702"/>
        <dbReference type="ChEBI" id="CHEBI:143701"/>
        <dbReference type="EC" id="2.7.7.105"/>
    </reaction>
</comment>
<keyword evidence="2 5" id="KW-0548">Nucleotidyltransferase</keyword>
<dbReference type="Pfam" id="PF12804">
    <property type="entry name" value="NTP_transf_3"/>
    <property type="match status" value="1"/>
</dbReference>
<dbReference type="GO" id="GO:0005525">
    <property type="term" value="F:GTP binding"/>
    <property type="evidence" value="ECO:0007669"/>
    <property type="project" value="UniProtKB-KW"/>
</dbReference>
<dbReference type="KEGG" id="serj:SGUI_3236"/>
<dbReference type="STRING" id="1758689.SGUI_3236"/>
<dbReference type="SUPFAM" id="SSF53448">
    <property type="entry name" value="Nucleotide-diphospho-sugar transferases"/>
    <property type="match status" value="1"/>
</dbReference>
<comment type="pathway">
    <text evidence="5">Cofactor biosynthesis; coenzyme F420 biosynthesis.</text>
</comment>
<keyword evidence="8" id="KW-1185">Reference proteome</keyword>
<dbReference type="PANTHER" id="PTHR40392">
    <property type="entry name" value="2-PHOSPHO-L-LACTATE GUANYLYLTRANSFERASE"/>
    <property type="match status" value="1"/>
</dbReference>
<keyword evidence="4 5" id="KW-0342">GTP-binding</keyword>
<dbReference type="PATRIC" id="fig|1758689.4.peg.3382"/>
<reference evidence="7 8" key="1">
    <citation type="submission" date="2016-03" db="EMBL/GenBank/DDBJ databases">
        <title>Shallow-sea hydrothermal system.</title>
        <authorList>
            <person name="Tang K."/>
        </authorList>
    </citation>
    <scope>NUCLEOTIDE SEQUENCE [LARGE SCALE GENOMIC DNA]</scope>
    <source>
        <strain evidence="7 8">JLT9</strain>
    </source>
</reference>
<dbReference type="EC" id="2.7.7.105" evidence="5"/>
<feature type="binding site" evidence="5">
    <location>
        <position position="158"/>
    </location>
    <ligand>
        <name>phosphoenolpyruvate</name>
        <dbReference type="ChEBI" id="CHEBI:58702"/>
    </ligand>
</feature>
<proteinExistence type="inferred from homology"/>
<keyword evidence="3 5" id="KW-0547">Nucleotide-binding</keyword>
<evidence type="ECO:0000256" key="4">
    <source>
        <dbReference type="ARBA" id="ARBA00023134"/>
    </source>
</evidence>
<evidence type="ECO:0000256" key="2">
    <source>
        <dbReference type="ARBA" id="ARBA00022695"/>
    </source>
</evidence>
<dbReference type="NCBIfam" id="TIGR03552">
    <property type="entry name" value="F420_cofC"/>
    <property type="match status" value="1"/>
</dbReference>
<evidence type="ECO:0000256" key="5">
    <source>
        <dbReference type="HAMAP-Rule" id="MF_02114"/>
    </source>
</evidence>
<dbReference type="InterPro" id="IPR029044">
    <property type="entry name" value="Nucleotide-diphossugar_trans"/>
</dbReference>
<evidence type="ECO:0000259" key="6">
    <source>
        <dbReference type="Pfam" id="PF12804"/>
    </source>
</evidence>
<feature type="binding site" evidence="5">
    <location>
        <position position="176"/>
    </location>
    <ligand>
        <name>phosphoenolpyruvate</name>
        <dbReference type="ChEBI" id="CHEBI:58702"/>
    </ligand>
</feature>
<comment type="function">
    <text evidence="5">Guanylyltransferase that catalyzes the activation of phosphoenolpyruvate (PEP) as enolpyruvoyl-2-diphospho-5'-guanosine, via the condensation of PEP with GTP. It is involved in the biosynthesis of coenzyme F420, a hydride carrier cofactor.</text>
</comment>
<dbReference type="UniPathway" id="UPA00071"/>
<evidence type="ECO:0000256" key="3">
    <source>
        <dbReference type="ARBA" id="ARBA00022741"/>
    </source>
</evidence>
<dbReference type="GO" id="GO:0052645">
    <property type="term" value="P:F420-0 metabolic process"/>
    <property type="evidence" value="ECO:0007669"/>
    <property type="project" value="UniProtKB-UniRule"/>
</dbReference>
<evidence type="ECO:0000256" key="1">
    <source>
        <dbReference type="ARBA" id="ARBA00022679"/>
    </source>
</evidence>
<dbReference type="Gene3D" id="3.90.550.10">
    <property type="entry name" value="Spore Coat Polysaccharide Biosynthesis Protein SpsA, Chain A"/>
    <property type="match status" value="1"/>
</dbReference>
<accession>A0A1B1NGT3</accession>
<gene>
    <name evidence="5" type="primary">fbiD</name>
    <name evidence="7" type="ORF">SGUI_3236</name>
</gene>
<dbReference type="EMBL" id="CP014989">
    <property type="protein sequence ID" value="ANS80632.1"/>
    <property type="molecule type" value="Genomic_DNA"/>
</dbReference>
<dbReference type="AlphaFoldDB" id="A0A1B1NGT3"/>
<feature type="binding site" evidence="5">
    <location>
        <position position="173"/>
    </location>
    <ligand>
        <name>phosphoenolpyruvate</name>
        <dbReference type="ChEBI" id="CHEBI:58702"/>
    </ligand>
</feature>